<keyword evidence="3" id="KW-0808">Transferase</keyword>
<evidence type="ECO:0000313" key="4">
    <source>
        <dbReference type="Proteomes" id="UP000034684"/>
    </source>
</evidence>
<proteinExistence type="predicted"/>
<evidence type="ECO:0000256" key="1">
    <source>
        <dbReference type="ARBA" id="ARBA00022763"/>
    </source>
</evidence>
<sequence>MSKFEEKVVEAVKAIPVGKVASYGQVALMIGLPRCARHVGHALHYHGEGAPWWRVINNAGRISTTCLEHTALMQKHLLKADGVFVAESLKIDIEKYRYRPTPAELKKLELGDEYIRELIERFLI</sequence>
<dbReference type="EMBL" id="LCNN01000006">
    <property type="protein sequence ID" value="KKU57677.1"/>
    <property type="molecule type" value="Genomic_DNA"/>
</dbReference>
<dbReference type="Gene3D" id="1.10.10.10">
    <property type="entry name" value="Winged helix-like DNA-binding domain superfamily/Winged helix DNA-binding domain"/>
    <property type="match status" value="1"/>
</dbReference>
<organism evidence="3 4">
    <name type="scientific">candidate division WWE3 bacterium GW2011_GWB1_47_11</name>
    <dbReference type="NCBI Taxonomy" id="1619117"/>
    <lineage>
        <taxon>Bacteria</taxon>
        <taxon>Katanobacteria</taxon>
    </lineage>
</organism>
<dbReference type="InterPro" id="IPR052520">
    <property type="entry name" value="ATL_DNA_repair"/>
</dbReference>
<protein>
    <submittedName>
        <fullName evidence="3">Protein containing Methylated-DNA-[protein]-cysteine S-methyltransferase</fullName>
    </submittedName>
</protein>
<dbReference type="CDD" id="cd06445">
    <property type="entry name" value="ATase"/>
    <property type="match status" value="1"/>
</dbReference>
<keyword evidence="1" id="KW-0227">DNA damage</keyword>
<dbReference type="Pfam" id="PF01035">
    <property type="entry name" value="DNA_binding_1"/>
    <property type="match status" value="1"/>
</dbReference>
<dbReference type="GO" id="GO:0008168">
    <property type="term" value="F:methyltransferase activity"/>
    <property type="evidence" value="ECO:0007669"/>
    <property type="project" value="UniProtKB-KW"/>
</dbReference>
<dbReference type="PANTHER" id="PTHR42942:SF1">
    <property type="entry name" value="ALKYLTRANSFERASE-LIKE PROTEIN 1"/>
    <property type="match status" value="1"/>
</dbReference>
<feature type="domain" description="Methylated-DNA-[protein]-cysteine S-methyltransferase DNA binding" evidence="2">
    <location>
        <begin position="3"/>
        <end position="83"/>
    </location>
</feature>
<accession>A0A0G1RKS9</accession>
<dbReference type="InterPro" id="IPR014048">
    <property type="entry name" value="MethylDNA_cys_MeTrfase_DNA-bd"/>
</dbReference>
<dbReference type="SUPFAM" id="SSF46767">
    <property type="entry name" value="Methylated DNA-protein cysteine methyltransferase, C-terminal domain"/>
    <property type="match status" value="1"/>
</dbReference>
<name>A0A0G1RKS9_UNCKA</name>
<evidence type="ECO:0000313" key="3">
    <source>
        <dbReference type="EMBL" id="KKU57677.1"/>
    </source>
</evidence>
<dbReference type="GO" id="GO:0006281">
    <property type="term" value="P:DNA repair"/>
    <property type="evidence" value="ECO:0007669"/>
    <property type="project" value="InterPro"/>
</dbReference>
<dbReference type="InterPro" id="IPR036217">
    <property type="entry name" value="MethylDNA_cys_MeTrfase_DNAb"/>
</dbReference>
<comment type="caution">
    <text evidence="3">The sequence shown here is derived from an EMBL/GenBank/DDBJ whole genome shotgun (WGS) entry which is preliminary data.</text>
</comment>
<keyword evidence="3" id="KW-0489">Methyltransferase</keyword>
<dbReference type="GO" id="GO:0032259">
    <property type="term" value="P:methylation"/>
    <property type="evidence" value="ECO:0007669"/>
    <property type="project" value="UniProtKB-KW"/>
</dbReference>
<dbReference type="PANTHER" id="PTHR42942">
    <property type="entry name" value="6-O-METHYLGUANINE DNA METHYLTRANSFERASE"/>
    <property type="match status" value="1"/>
</dbReference>
<dbReference type="InterPro" id="IPR036388">
    <property type="entry name" value="WH-like_DNA-bd_sf"/>
</dbReference>
<reference evidence="3 4" key="1">
    <citation type="journal article" date="2015" name="Nature">
        <title>rRNA introns, odd ribosomes, and small enigmatic genomes across a large radiation of phyla.</title>
        <authorList>
            <person name="Brown C.T."/>
            <person name="Hug L.A."/>
            <person name="Thomas B.C."/>
            <person name="Sharon I."/>
            <person name="Castelle C.J."/>
            <person name="Singh A."/>
            <person name="Wilkins M.J."/>
            <person name="Williams K.H."/>
            <person name="Banfield J.F."/>
        </authorList>
    </citation>
    <scope>NUCLEOTIDE SEQUENCE [LARGE SCALE GENOMIC DNA]</scope>
</reference>
<evidence type="ECO:0000259" key="2">
    <source>
        <dbReference type="Pfam" id="PF01035"/>
    </source>
</evidence>
<gene>
    <name evidence="3" type="ORF">UX79_C0006G0013</name>
</gene>
<dbReference type="Proteomes" id="UP000034684">
    <property type="component" value="Unassembled WGS sequence"/>
</dbReference>
<dbReference type="AlphaFoldDB" id="A0A0G1RKS9"/>